<feature type="compositionally biased region" description="Gly residues" evidence="1">
    <location>
        <begin position="62"/>
        <end position="72"/>
    </location>
</feature>
<dbReference type="Proteomes" id="UP000320813">
    <property type="component" value="Unassembled WGS sequence"/>
</dbReference>
<reference evidence="3 4" key="1">
    <citation type="submission" date="2019-01" db="EMBL/GenBank/DDBJ databases">
        <title>Insights into ecological role of a new deltaproteobacterial order Candidatus Sinidesulfobacterales (Sva0485) by metagenomics and metatranscriptomics.</title>
        <authorList>
            <person name="Tan S."/>
            <person name="Liu J."/>
            <person name="Fang Y."/>
            <person name="Hedlund B.P."/>
            <person name="Lian Z.H."/>
            <person name="Huang L.Y."/>
            <person name="Li J.T."/>
            <person name="Huang L.N."/>
            <person name="Li W.J."/>
            <person name="Jiang H.C."/>
            <person name="Dong H.L."/>
            <person name="Shu W.S."/>
        </authorList>
    </citation>
    <scope>NUCLEOTIDE SEQUENCE [LARGE SCALE GENOMIC DNA]</scope>
    <source>
        <strain evidence="3">AP3</strain>
    </source>
</reference>
<feature type="region of interest" description="Disordered" evidence="1">
    <location>
        <begin position="43"/>
        <end position="72"/>
    </location>
</feature>
<name>A0A519BAC3_9DELT</name>
<comment type="caution">
    <text evidence="3">The sequence shown here is derived from an EMBL/GenBank/DDBJ whole genome shotgun (WGS) entry which is preliminary data.</text>
</comment>
<dbReference type="EMBL" id="SGBD01000003">
    <property type="protein sequence ID" value="RZD14241.1"/>
    <property type="molecule type" value="Genomic_DNA"/>
</dbReference>
<feature type="domain" description="Putative regulatory protein FmdB zinc ribbon" evidence="2">
    <location>
        <begin position="1"/>
        <end position="43"/>
    </location>
</feature>
<proteinExistence type="predicted"/>
<feature type="compositionally biased region" description="Low complexity" evidence="1">
    <location>
        <begin position="43"/>
        <end position="61"/>
    </location>
</feature>
<evidence type="ECO:0000313" key="3">
    <source>
        <dbReference type="EMBL" id="RZD14241.1"/>
    </source>
</evidence>
<gene>
    <name evidence="3" type="ORF">EVJ47_06120</name>
</gene>
<evidence type="ECO:0000313" key="4">
    <source>
        <dbReference type="Proteomes" id="UP000320813"/>
    </source>
</evidence>
<accession>A0A519BAC3</accession>
<sequence>MPIYEYQCQKCGKVFEIYQRLSEKGEDIKCPVCGAEKPVKRVSSFSSYGNSGSPVSYNSSGSCGGGHSSGFG</sequence>
<evidence type="ECO:0000256" key="1">
    <source>
        <dbReference type="SAM" id="MobiDB-lite"/>
    </source>
</evidence>
<dbReference type="Pfam" id="PF09723">
    <property type="entry name" value="Zn_ribbon_8"/>
    <property type="match status" value="1"/>
</dbReference>
<organism evidence="3 4">
    <name type="scientific">Candidatus Acidulodesulfobacterium ferriphilum</name>
    <dbReference type="NCBI Taxonomy" id="2597223"/>
    <lineage>
        <taxon>Bacteria</taxon>
        <taxon>Deltaproteobacteria</taxon>
        <taxon>Candidatus Acidulodesulfobacterales</taxon>
        <taxon>Candidatus Acidulodesulfobacterium</taxon>
    </lineage>
</organism>
<dbReference type="AlphaFoldDB" id="A0A519BAC3"/>
<dbReference type="Gene3D" id="2.20.28.30">
    <property type="entry name" value="RNA polymerase ii, chain L"/>
    <property type="match status" value="1"/>
</dbReference>
<evidence type="ECO:0000259" key="2">
    <source>
        <dbReference type="SMART" id="SM00834"/>
    </source>
</evidence>
<dbReference type="SMART" id="SM00834">
    <property type="entry name" value="CxxC_CXXC_SSSS"/>
    <property type="match status" value="1"/>
</dbReference>
<protein>
    <submittedName>
        <fullName evidence="3">Zinc ribbon domain-containing protein</fullName>
    </submittedName>
</protein>
<dbReference type="InterPro" id="IPR013429">
    <property type="entry name" value="Regulatory_FmdB_Zinc_ribbon"/>
</dbReference>
<dbReference type="NCBIfam" id="TIGR02605">
    <property type="entry name" value="CxxC_CxxC_SSSS"/>
    <property type="match status" value="1"/>
</dbReference>